<dbReference type="PIRSF" id="PIRSF001554">
    <property type="entry name" value="SucCS_beta"/>
    <property type="match status" value="1"/>
</dbReference>
<dbReference type="Pfam" id="PF00549">
    <property type="entry name" value="Ligase_CoA"/>
    <property type="match status" value="1"/>
</dbReference>
<dbReference type="InterPro" id="IPR005811">
    <property type="entry name" value="SUCC_ACL_C"/>
</dbReference>
<reference evidence="14" key="2">
    <citation type="submission" date="2014-01" db="EMBL/GenBank/DDBJ databases">
        <title>Evolution of pathogenesis and genome organization in the Tremellales.</title>
        <authorList>
            <person name="Cuomo C."/>
            <person name="Litvintseva A."/>
            <person name="Heitman J."/>
            <person name="Chen Y."/>
            <person name="Sun S."/>
            <person name="Springer D."/>
            <person name="Dromer F."/>
            <person name="Young S."/>
            <person name="Zeng Q."/>
            <person name="Chapman S."/>
            <person name="Gujja S."/>
            <person name="Saif S."/>
            <person name="Birren B."/>
        </authorList>
    </citation>
    <scope>NUCLEOTIDE SEQUENCE</scope>
    <source>
        <strain evidence="14">CBS 10118</strain>
    </source>
</reference>
<protein>
    <recommendedName>
        <fullName evidence="10">Succinate--CoA ligase [ADP-forming] subunit beta, mitochondrial</fullName>
        <ecNumber evidence="10">6.2.1.5</ecNumber>
    </recommendedName>
    <alternativeName>
        <fullName evidence="10">Succinyl-CoA synthetase beta chain</fullName>
        <shortName evidence="10">SCS-beta</shortName>
    </alternativeName>
</protein>
<dbReference type="PROSITE" id="PS01217">
    <property type="entry name" value="SUCCINYL_COA_LIG_3"/>
    <property type="match status" value="1"/>
</dbReference>
<comment type="catalytic activity">
    <reaction evidence="10">
        <text>succinate + ATP + CoA = succinyl-CoA + ADP + phosphate</text>
        <dbReference type="Rhea" id="RHEA:17661"/>
        <dbReference type="ChEBI" id="CHEBI:30031"/>
        <dbReference type="ChEBI" id="CHEBI:30616"/>
        <dbReference type="ChEBI" id="CHEBI:43474"/>
        <dbReference type="ChEBI" id="CHEBI:57287"/>
        <dbReference type="ChEBI" id="CHEBI:57292"/>
        <dbReference type="ChEBI" id="CHEBI:456216"/>
        <dbReference type="EC" id="6.2.1.5"/>
    </reaction>
</comment>
<dbReference type="Gene3D" id="3.30.1490.20">
    <property type="entry name" value="ATP-grasp fold, A domain"/>
    <property type="match status" value="1"/>
</dbReference>
<dbReference type="UniPathway" id="UPA00223">
    <property type="reaction ID" value="UER00999"/>
</dbReference>
<evidence type="ECO:0000259" key="12">
    <source>
        <dbReference type="Pfam" id="PF00549"/>
    </source>
</evidence>
<proteinExistence type="inferred from homology"/>
<keyword evidence="4 10" id="KW-0479">Metal-binding</keyword>
<dbReference type="InterPro" id="IPR013815">
    <property type="entry name" value="ATP_grasp_subdomain_1"/>
</dbReference>
<feature type="binding site" evidence="10">
    <location>
        <begin position="110"/>
        <end position="112"/>
    </location>
    <ligand>
        <name>ATP</name>
        <dbReference type="ChEBI" id="CHEBI:30616"/>
    </ligand>
</feature>
<dbReference type="GO" id="GO:0005739">
    <property type="term" value="C:mitochondrion"/>
    <property type="evidence" value="ECO:0007669"/>
    <property type="project" value="UniProtKB-SubCell"/>
</dbReference>
<organism evidence="14">
    <name type="scientific">Kwoniella bestiolae CBS 10118</name>
    <dbReference type="NCBI Taxonomy" id="1296100"/>
    <lineage>
        <taxon>Eukaryota</taxon>
        <taxon>Fungi</taxon>
        <taxon>Dikarya</taxon>
        <taxon>Basidiomycota</taxon>
        <taxon>Agaricomycotina</taxon>
        <taxon>Tremellomycetes</taxon>
        <taxon>Tremellales</taxon>
        <taxon>Cryptococcaceae</taxon>
        <taxon>Kwoniella</taxon>
    </lineage>
</organism>
<evidence type="ECO:0000256" key="9">
    <source>
        <dbReference type="ARBA" id="ARBA00063570"/>
    </source>
</evidence>
<feature type="domain" description="ATP-grasp fold succinyl-CoA synthetase-type" evidence="13">
    <location>
        <begin position="60"/>
        <end position="266"/>
    </location>
</feature>
<dbReference type="InterPro" id="IPR013650">
    <property type="entry name" value="ATP-grasp_succ-CoA_synth-type"/>
</dbReference>
<dbReference type="FunFam" id="3.40.50.261:FF:000001">
    <property type="entry name" value="Succinate--CoA ligase [ADP-forming] subunit beta"/>
    <property type="match status" value="1"/>
</dbReference>
<dbReference type="NCBIfam" id="NF001913">
    <property type="entry name" value="PRK00696.1"/>
    <property type="match status" value="1"/>
</dbReference>
<dbReference type="FunFam" id="3.30.1490.20:FF:000004">
    <property type="entry name" value="Succinate--CoA ligase [ADP-forming] subunit beta, mitochondrial"/>
    <property type="match status" value="1"/>
</dbReference>
<dbReference type="PANTHER" id="PTHR11815:SF1">
    <property type="entry name" value="SUCCINATE--COA LIGASE [ADP-FORMING] SUBUNIT BETA, MITOCHONDRIAL"/>
    <property type="match status" value="1"/>
</dbReference>
<keyword evidence="2 10" id="KW-0816">Tricarboxylic acid cycle</keyword>
<comment type="subcellular location">
    <subcellularLocation>
        <location evidence="10">Mitochondrion</location>
    </subcellularLocation>
</comment>
<dbReference type="GO" id="GO:0005524">
    <property type="term" value="F:ATP binding"/>
    <property type="evidence" value="ECO:0007669"/>
    <property type="project" value="UniProtKB-UniRule"/>
</dbReference>
<feature type="binding site" evidence="10">
    <location>
        <position position="277"/>
    </location>
    <ligand>
        <name>Mg(2+)</name>
        <dbReference type="ChEBI" id="CHEBI:18420"/>
    </ligand>
</feature>
<dbReference type="FunFam" id="3.30.470.20:FF:000002">
    <property type="entry name" value="Succinate--CoA ligase [ADP-forming] subunit beta"/>
    <property type="match status" value="1"/>
</dbReference>
<feature type="binding site" evidence="10">
    <location>
        <position position="263"/>
    </location>
    <ligand>
        <name>Mg(2+)</name>
        <dbReference type="ChEBI" id="CHEBI:18420"/>
    </ligand>
</feature>
<evidence type="ECO:0000256" key="3">
    <source>
        <dbReference type="ARBA" id="ARBA00022598"/>
    </source>
</evidence>
<comment type="pathway">
    <text evidence="1 10">Carbohydrate metabolism; tricarboxylic acid cycle; succinate from succinyl-CoA (ligase route): step 1/1.</text>
</comment>
<feature type="binding site" evidence="10">
    <location>
        <begin position="385"/>
        <end position="387"/>
    </location>
    <ligand>
        <name>substrate</name>
        <note>ligand shared with subunit alpha</note>
    </ligand>
</feature>
<name>A0A1B9GH18_9TREE</name>
<reference evidence="14" key="1">
    <citation type="submission" date="2013-07" db="EMBL/GenBank/DDBJ databases">
        <title>The Genome Sequence of Cryptococcus bestiolae CBS10118.</title>
        <authorList>
            <consortium name="The Broad Institute Genome Sequencing Platform"/>
            <person name="Cuomo C."/>
            <person name="Litvintseva A."/>
            <person name="Chen Y."/>
            <person name="Heitman J."/>
            <person name="Sun S."/>
            <person name="Springer D."/>
            <person name="Dromer F."/>
            <person name="Young S.K."/>
            <person name="Zeng Q."/>
            <person name="Gargeya S."/>
            <person name="Fitzgerald M."/>
            <person name="Abouelleil A."/>
            <person name="Alvarado L."/>
            <person name="Berlin A.M."/>
            <person name="Chapman S.B."/>
            <person name="Dewar J."/>
            <person name="Goldberg J."/>
            <person name="Griggs A."/>
            <person name="Gujja S."/>
            <person name="Hansen M."/>
            <person name="Howarth C."/>
            <person name="Imamovic A."/>
            <person name="Larimer J."/>
            <person name="McCowan C."/>
            <person name="Murphy C."/>
            <person name="Pearson M."/>
            <person name="Priest M."/>
            <person name="Roberts A."/>
            <person name="Saif S."/>
            <person name="Shea T."/>
            <person name="Sykes S."/>
            <person name="Wortman J."/>
            <person name="Nusbaum C."/>
            <person name="Birren B."/>
        </authorList>
    </citation>
    <scope>NUCLEOTIDE SEQUENCE [LARGE SCALE GENOMIC DNA]</scope>
    <source>
        <strain evidence="14">CBS 10118</strain>
    </source>
</reference>
<feature type="binding site" evidence="10">
    <location>
        <position position="328"/>
    </location>
    <ligand>
        <name>substrate</name>
        <note>ligand shared with subunit alpha</note>
    </ligand>
</feature>
<keyword evidence="10" id="KW-0496">Mitochondrion</keyword>
<dbReference type="EC" id="6.2.1.5" evidence="10"/>
<dbReference type="PANTHER" id="PTHR11815">
    <property type="entry name" value="SUCCINYL-COA SYNTHETASE BETA CHAIN"/>
    <property type="match status" value="1"/>
</dbReference>
<evidence type="ECO:0000256" key="10">
    <source>
        <dbReference type="HAMAP-Rule" id="MF_03219"/>
    </source>
</evidence>
<evidence type="ECO:0000259" key="13">
    <source>
        <dbReference type="Pfam" id="PF08442"/>
    </source>
</evidence>
<dbReference type="InterPro" id="IPR017866">
    <property type="entry name" value="Succ-CoA_synthase_bsu_CS"/>
</dbReference>
<dbReference type="STRING" id="1296100.A0A1B9GH18"/>
<keyword evidence="6 10" id="KW-0067">ATP-binding</keyword>
<dbReference type="HAMAP" id="MF_00558">
    <property type="entry name" value="Succ_CoA_beta"/>
    <property type="match status" value="1"/>
</dbReference>
<dbReference type="EMBL" id="KI894018">
    <property type="protein sequence ID" value="OCF30257.1"/>
    <property type="molecule type" value="Genomic_DNA"/>
</dbReference>
<keyword evidence="8" id="KW-0809">Transit peptide</keyword>
<keyword evidence="5 10" id="KW-0547">Nucleotide-binding</keyword>
<feature type="binding site" evidence="10">
    <location>
        <position position="171"/>
    </location>
    <ligand>
        <name>ATP</name>
        <dbReference type="ChEBI" id="CHEBI:30616"/>
    </ligand>
</feature>
<dbReference type="AlphaFoldDB" id="A0A1B9GH18"/>
<dbReference type="GO" id="GO:0006099">
    <property type="term" value="P:tricarboxylic acid cycle"/>
    <property type="evidence" value="ECO:0007669"/>
    <property type="project" value="UniProtKB-UniRule"/>
</dbReference>
<keyword evidence="3 10" id="KW-0436">Ligase</keyword>
<feature type="binding site" evidence="10">
    <location>
        <position position="103"/>
    </location>
    <ligand>
        <name>ATP</name>
        <dbReference type="ChEBI" id="CHEBI:30616"/>
    </ligand>
</feature>
<dbReference type="GO" id="GO:0004775">
    <property type="term" value="F:succinate-CoA ligase (ADP-forming) activity"/>
    <property type="evidence" value="ECO:0007669"/>
    <property type="project" value="UniProtKB-UniRule"/>
</dbReference>
<dbReference type="SUPFAM" id="SSF56059">
    <property type="entry name" value="Glutathione synthetase ATP-binding domain-like"/>
    <property type="match status" value="1"/>
</dbReference>
<comment type="function">
    <text evidence="10">Succinyl-CoA synthetase functions in the citric acid cycle (TCA), coupling the hydrolysis of succinyl-CoA to the synthesis of ATP and thus represents the only step of substrate-level phosphorylation in the TCA. The beta subunit provides nucleotide specificity of the enzyme and binds the substrate succinate, while the binding sites for coenzyme A and phosphate are found in the alpha subunit.</text>
</comment>
<evidence type="ECO:0000256" key="8">
    <source>
        <dbReference type="ARBA" id="ARBA00022946"/>
    </source>
</evidence>
<dbReference type="GO" id="GO:0006104">
    <property type="term" value="P:succinyl-CoA metabolic process"/>
    <property type="evidence" value="ECO:0007669"/>
    <property type="project" value="TreeGrafter"/>
</dbReference>
<dbReference type="InterPro" id="IPR005809">
    <property type="entry name" value="Succ_CoA_ligase-like_bsu"/>
</dbReference>
<dbReference type="InterPro" id="IPR016102">
    <property type="entry name" value="Succinyl-CoA_synth-like"/>
</dbReference>
<dbReference type="GO" id="GO:0000287">
    <property type="term" value="F:magnesium ion binding"/>
    <property type="evidence" value="ECO:0007669"/>
    <property type="project" value="UniProtKB-UniRule"/>
</dbReference>
<comment type="cofactor">
    <cofactor evidence="10">
        <name>Mg(2+)</name>
        <dbReference type="ChEBI" id="CHEBI:18420"/>
    </cofactor>
    <text evidence="10">Binds 1 Mg(2+) ion per subunit.</text>
</comment>
<dbReference type="Gene3D" id="3.40.50.261">
    <property type="entry name" value="Succinyl-CoA synthetase domains"/>
    <property type="match status" value="1"/>
</dbReference>
<dbReference type="NCBIfam" id="TIGR01016">
    <property type="entry name" value="sucCoAbeta"/>
    <property type="match status" value="1"/>
</dbReference>
<evidence type="ECO:0000256" key="7">
    <source>
        <dbReference type="ARBA" id="ARBA00022842"/>
    </source>
</evidence>
<evidence type="ECO:0000256" key="6">
    <source>
        <dbReference type="ARBA" id="ARBA00022840"/>
    </source>
</evidence>
<dbReference type="Gene3D" id="3.30.470.20">
    <property type="entry name" value="ATP-grasp fold, B domain"/>
    <property type="match status" value="1"/>
</dbReference>
<evidence type="ECO:0000256" key="1">
    <source>
        <dbReference type="ARBA" id="ARBA00005064"/>
    </source>
</evidence>
<dbReference type="Pfam" id="PF08442">
    <property type="entry name" value="ATP-grasp_2"/>
    <property type="match status" value="1"/>
</dbReference>
<evidence type="ECO:0000256" key="2">
    <source>
        <dbReference type="ARBA" id="ARBA00022532"/>
    </source>
</evidence>
<accession>A0A1B9GH18</accession>
<evidence type="ECO:0000313" key="14">
    <source>
        <dbReference type="EMBL" id="OCF30257.1"/>
    </source>
</evidence>
<evidence type="ECO:0000256" key="5">
    <source>
        <dbReference type="ARBA" id="ARBA00022741"/>
    </source>
</evidence>
<sequence>MLNGYRLARSAVRVSPGSPVDLDQTVELERRFGITEFVSSTCKREPLKGVSAQQKRNLSIHEYQSVQLLNSYGIPTPKALPAFSAEEAESVAKSFGKDELVIKAQVLAGGRGKGHFDSGFQGGVQMVDSPAQAKDFASKMLGHKLITKQTGAAGRICNAVMLAERMPPQKEYYAAVLNDRARGAPVLVTSSQGGMNIEDVAHDTPEAIITTTLDFDNGISSDKALDLAKQLGFKDAAQKNAAETFQNLYKIFKEKDATQIEINPLAELSDGQVLCMDAKFGFDDNADFRQKDVFKLRDTTQEDAQEVEAAEYGLNFIKLDGDIGCLVNGAGLAMATMDVLNLHGGSPANFLDVGGGATADAVKKAFELLLTSKNVKSIFVNIFGGIMRCDVIAEGIIKATKELELSIPLVVRLQGTKEAEAKKMINESGLKIFPFDGLDEAASKAVEAAKFGI</sequence>
<keyword evidence="7 10" id="KW-0460">Magnesium</keyword>
<dbReference type="SUPFAM" id="SSF52210">
    <property type="entry name" value="Succinyl-CoA synthetase domains"/>
    <property type="match status" value="1"/>
</dbReference>
<dbReference type="VEuPathDB" id="FungiDB:I302_01776"/>
<evidence type="ECO:0000256" key="4">
    <source>
        <dbReference type="ARBA" id="ARBA00022723"/>
    </source>
</evidence>
<feature type="domain" description="ATP-citrate synthase/succinyl-CoA ligase C-terminal" evidence="12">
    <location>
        <begin position="326"/>
        <end position="446"/>
    </location>
</feature>
<evidence type="ECO:0000256" key="11">
    <source>
        <dbReference type="RuleBase" id="RU361258"/>
    </source>
</evidence>
<dbReference type="OrthoDB" id="1552at2759"/>
<gene>
    <name evidence="14" type="ORF">I302_01776</name>
</gene>
<dbReference type="GO" id="GO:0042709">
    <property type="term" value="C:succinate-CoA ligase complex"/>
    <property type="evidence" value="ECO:0007669"/>
    <property type="project" value="TreeGrafter"/>
</dbReference>
<comment type="subunit">
    <text evidence="9">Heterodimer of an alpha and a beta subunit. The beta subunit determines specificity for GTP.</text>
</comment>
<comment type="similarity">
    <text evidence="10 11">Belongs to the succinate/malate CoA ligase beta subunit family.</text>
</comment>